<dbReference type="AlphaFoldDB" id="A0A250INX3"/>
<dbReference type="EMBL" id="CP022163">
    <property type="protein sequence ID" value="ATB32978.1"/>
    <property type="molecule type" value="Genomic_DNA"/>
</dbReference>
<evidence type="ECO:0000313" key="2">
    <source>
        <dbReference type="EMBL" id="ATB32978.1"/>
    </source>
</evidence>
<proteinExistence type="predicted"/>
<dbReference type="Proteomes" id="UP000217289">
    <property type="component" value="Chromosome"/>
</dbReference>
<reference evidence="2 3" key="1">
    <citation type="submission" date="2017-06" db="EMBL/GenBank/DDBJ databases">
        <authorList>
            <person name="Kim H.J."/>
            <person name="Triplett B.A."/>
        </authorList>
    </citation>
    <scope>NUCLEOTIDE SEQUENCE [LARGE SCALE GENOMIC DNA]</scope>
    <source>
        <strain evidence="2 3">DSM 14713</strain>
    </source>
</reference>
<name>A0A250INX3_9BACT</name>
<gene>
    <name evidence="2" type="ORF">MEBOL_006467</name>
</gene>
<organism evidence="2 3">
    <name type="scientific">Melittangium boletus DSM 14713</name>
    <dbReference type="NCBI Taxonomy" id="1294270"/>
    <lineage>
        <taxon>Bacteria</taxon>
        <taxon>Pseudomonadati</taxon>
        <taxon>Myxococcota</taxon>
        <taxon>Myxococcia</taxon>
        <taxon>Myxococcales</taxon>
        <taxon>Cystobacterineae</taxon>
        <taxon>Archangiaceae</taxon>
        <taxon>Melittangium</taxon>
    </lineage>
</organism>
<dbReference type="RefSeq" id="WP_179956334.1">
    <property type="nucleotide sequence ID" value="NZ_CP022163.1"/>
</dbReference>
<dbReference type="PROSITE" id="PS51257">
    <property type="entry name" value="PROKAR_LIPOPROTEIN"/>
    <property type="match status" value="1"/>
</dbReference>
<keyword evidence="3" id="KW-1185">Reference proteome</keyword>
<keyword evidence="1" id="KW-0732">Signal</keyword>
<feature type="chain" id="PRO_5011992913" description="Lipoprotein" evidence="1">
    <location>
        <begin position="22"/>
        <end position="480"/>
    </location>
</feature>
<accession>A0A250INX3</accession>
<sequence>MFRPFLLTSFASFFISTTACSAETRPLQPEDAGLPPQSLKDRIAARKAQVEADTCFQTAPDDSVCDWGDFPYDPNEFSMAENTGEAILIIDDFPELPPRAIRYKNRLKGFYRADSGGGISPVSFSWHAPVVLHETLSEFASPDFIPAEWLRPLGAPVENVYVNYSFQGAGHGNYVFSALIESNPHQPVVVLDQLKYSQFALTEFCDTSGTSDSISRLRARSQRVADSLRQLMSAHNVRFVNVSAGESLETMRGRWAQSCGGATPSDSLLRKKLNAYEPIVDALYNTPGVFAAQASIDASNVQDNPFDFPLAKYPNRLLVGFFTSLESGLDASGRGSSSLTGWPARQTVDLYLNSGVLPSRPFNYNATPLLQVNVFGVDIFPITRTTTSWITPLALSRFIHLRYGDSRFSGHAMSNALIQNIREVMIPGGCSAQPNGRCAYQDPLKHGQIEAVRLGYRDTEYLEPLSQQSTSSSRWMEHSQ</sequence>
<dbReference type="KEGG" id="mbd:MEBOL_006467"/>
<protein>
    <recommendedName>
        <fullName evidence="4">Lipoprotein</fullName>
    </recommendedName>
</protein>
<feature type="signal peptide" evidence="1">
    <location>
        <begin position="1"/>
        <end position="21"/>
    </location>
</feature>
<evidence type="ECO:0008006" key="4">
    <source>
        <dbReference type="Google" id="ProtNLM"/>
    </source>
</evidence>
<evidence type="ECO:0000256" key="1">
    <source>
        <dbReference type="SAM" id="SignalP"/>
    </source>
</evidence>
<evidence type="ECO:0000313" key="3">
    <source>
        <dbReference type="Proteomes" id="UP000217289"/>
    </source>
</evidence>